<gene>
    <name evidence="1" type="ORF">QYF61_003634</name>
</gene>
<dbReference type="Proteomes" id="UP001333110">
    <property type="component" value="Unassembled WGS sequence"/>
</dbReference>
<name>A0AAN7S3A3_MYCAM</name>
<evidence type="ECO:0000313" key="2">
    <source>
        <dbReference type="Proteomes" id="UP001333110"/>
    </source>
</evidence>
<reference evidence="1 2" key="1">
    <citation type="journal article" date="2023" name="J. Hered.">
        <title>Chromosome-level genome of the wood stork (Mycteria americana) provides insight into avian chromosome evolution.</title>
        <authorList>
            <person name="Flamio R. Jr."/>
            <person name="Ramstad K.M."/>
        </authorList>
    </citation>
    <scope>NUCLEOTIDE SEQUENCE [LARGE SCALE GENOMIC DNA]</scope>
    <source>
        <strain evidence="1">JAX WOST 10</strain>
    </source>
</reference>
<proteinExistence type="predicted"/>
<dbReference type="AlphaFoldDB" id="A0AAN7S3A3"/>
<evidence type="ECO:0008006" key="3">
    <source>
        <dbReference type="Google" id="ProtNLM"/>
    </source>
</evidence>
<protein>
    <recommendedName>
        <fullName evidence="3">Reverse transcriptase domain-containing protein</fullName>
    </recommendedName>
</protein>
<accession>A0AAN7S3A3</accession>
<keyword evidence="2" id="KW-1185">Reference proteome</keyword>
<sequence length="86" mass="9584">MKKRITQLKSTLLTPLSLLKILLESISKHMKDEKVFGNSQHGFRKGKSGLTNLTAFYNEGTTLVDEGTAMDVVYLDFSKAFDSVSI</sequence>
<dbReference type="EMBL" id="JAUNZN010000007">
    <property type="protein sequence ID" value="KAK4817981.1"/>
    <property type="molecule type" value="Genomic_DNA"/>
</dbReference>
<comment type="caution">
    <text evidence="1">The sequence shown here is derived from an EMBL/GenBank/DDBJ whole genome shotgun (WGS) entry which is preliminary data.</text>
</comment>
<evidence type="ECO:0000313" key="1">
    <source>
        <dbReference type="EMBL" id="KAK4817981.1"/>
    </source>
</evidence>
<organism evidence="1 2">
    <name type="scientific">Mycteria americana</name>
    <name type="common">Wood stork</name>
    <dbReference type="NCBI Taxonomy" id="33587"/>
    <lineage>
        <taxon>Eukaryota</taxon>
        <taxon>Metazoa</taxon>
        <taxon>Chordata</taxon>
        <taxon>Craniata</taxon>
        <taxon>Vertebrata</taxon>
        <taxon>Euteleostomi</taxon>
        <taxon>Archelosauria</taxon>
        <taxon>Archosauria</taxon>
        <taxon>Dinosauria</taxon>
        <taxon>Saurischia</taxon>
        <taxon>Theropoda</taxon>
        <taxon>Coelurosauria</taxon>
        <taxon>Aves</taxon>
        <taxon>Neognathae</taxon>
        <taxon>Neoaves</taxon>
        <taxon>Aequornithes</taxon>
        <taxon>Ciconiiformes</taxon>
        <taxon>Ciconiidae</taxon>
        <taxon>Mycteria</taxon>
    </lineage>
</organism>